<dbReference type="InterPro" id="IPR000160">
    <property type="entry name" value="GGDEF_dom"/>
</dbReference>
<dbReference type="PANTHER" id="PTHR33121">
    <property type="entry name" value="CYCLIC DI-GMP PHOSPHODIESTERASE PDEF"/>
    <property type="match status" value="1"/>
</dbReference>
<reference evidence="4 5" key="1">
    <citation type="submission" date="2020-08" db="EMBL/GenBank/DDBJ databases">
        <title>Genome public.</title>
        <authorList>
            <person name="Liu C."/>
            <person name="Sun Q."/>
        </authorList>
    </citation>
    <scope>NUCLEOTIDE SEQUENCE [LARGE SCALE GENOMIC DNA]</scope>
    <source>
        <strain evidence="4 5">M29</strain>
    </source>
</reference>
<dbReference type="PROSITE" id="PS50112">
    <property type="entry name" value="PAS"/>
    <property type="match status" value="1"/>
</dbReference>
<gene>
    <name evidence="4" type="ORF">H8Z82_03600</name>
</gene>
<dbReference type="InterPro" id="IPR035965">
    <property type="entry name" value="PAS-like_dom_sf"/>
</dbReference>
<evidence type="ECO:0000313" key="4">
    <source>
        <dbReference type="EMBL" id="MBC5778757.1"/>
    </source>
</evidence>
<evidence type="ECO:0000313" key="5">
    <source>
        <dbReference type="Proteomes" id="UP000649826"/>
    </source>
</evidence>
<dbReference type="PANTHER" id="PTHR33121:SF79">
    <property type="entry name" value="CYCLIC DI-GMP PHOSPHODIESTERASE PDED-RELATED"/>
    <property type="match status" value="1"/>
</dbReference>
<dbReference type="Proteomes" id="UP000649826">
    <property type="component" value="Unassembled WGS sequence"/>
</dbReference>
<dbReference type="InterPro" id="IPR029787">
    <property type="entry name" value="Nucleotide_cyclase"/>
</dbReference>
<feature type="domain" description="EAL" evidence="2">
    <location>
        <begin position="296"/>
        <end position="551"/>
    </location>
</feature>
<dbReference type="InterPro" id="IPR043128">
    <property type="entry name" value="Rev_trsase/Diguanyl_cyclase"/>
</dbReference>
<sequence length="1016" mass="118563">MFYMTYADDRKQIQDYYKMLLFLNESTSDFFFLWDIREKKFHFARELNIARESVGDDVYTYTIDDLRAVAYPNDCKMILRQLGNVADGNEETMDFDFRYLDSYGKKNWINARGKVLKNHKHQSFVMMGCLSRRVLAEKVDMLTGLLNYNKMLDDLNSKIARGYRGHLMVLGIDGFRDVNQRMGREYGNRVLVRSAEILESLKGERNTVYRLDGDHFAVDLVGYNRRDAEDFYALVKEKTAALCSFSAGIVSYPFEKEKDVNILVSYAENALGRAKEAGKNRMEYFSSEDYNKTLSRIELQQEMRDSIRNNFEGFELYYQPQVTSNEYKLHGAEALLRYHSRKFGFMSPVVFIPILEQSGMIIPVGKWVMQQAFVQCARWRKLQEDFSISINASYVQLREASIVNDVVEAAREAGLPGRNITVEVTESMQLQDYNYFNNIFSNWRNKEMHVSIDDFGTGYSSLSYLKSLEVDEVKIDRCFIRQIQKSAYNYRLLSNMLELTHSARIRVCCEGVEDEEELHCLDTLFPELIQGFLFGRPMSAQEFEYTCLVPNDAYMQLIRRLTEYNEKERLHKECTGQTAISEQFEYRKILDQLEEIVYLVDTESQEIYFMNSAAKKLTGVYNYFGSKYSQIFAGDVRKISGNSMEKEENGSYLTEKMLYEKYGRLLRVREKAMTYNGRPAVMVVAWPVEEENRQQDRRLKDELYGLNQTLELYELAVTKKQQSELIQEILDFTGHFYQSSRVCLFLYDSGMDIWQDVCSYHDKGVMDKKRFLKLSGGDNMRPWAKLLEEKHAVFIRSAEELKEKDQILWNGFMLQDIYNCMLCSICAQNHKVVGLISVDDADYCRDDLFLLKKAAKLLENVLFCQKEKTDMIERLHRYVEKTLDHNILSATLMGLWSIKINKDSGQAVMLADDNMHSLIEADKNASPAQCYKNWFENIHPDYLHYIHNVLETIITTGQTVEASYPWKHSERGWVNVRCVGIKTSETDRIVTIEGYHRLIDDMQQMKAVPDSGYTTQ</sequence>
<dbReference type="PROSITE" id="PS50887">
    <property type="entry name" value="GGDEF"/>
    <property type="match status" value="1"/>
</dbReference>
<accession>A0ABR7IFF7</accession>
<dbReference type="SMART" id="SM00267">
    <property type="entry name" value="GGDEF"/>
    <property type="match status" value="1"/>
</dbReference>
<dbReference type="EMBL" id="JACOQG010000003">
    <property type="protein sequence ID" value="MBC5778757.1"/>
    <property type="molecule type" value="Genomic_DNA"/>
</dbReference>
<dbReference type="InterPro" id="IPR000014">
    <property type="entry name" value="PAS"/>
</dbReference>
<feature type="domain" description="PAS" evidence="1">
    <location>
        <begin position="582"/>
        <end position="619"/>
    </location>
</feature>
<dbReference type="Pfam" id="PF00990">
    <property type="entry name" value="GGDEF"/>
    <property type="match status" value="1"/>
</dbReference>
<name>A0ABR7IFF7_9FIRM</name>
<dbReference type="SUPFAM" id="SSF55785">
    <property type="entry name" value="PYP-like sensor domain (PAS domain)"/>
    <property type="match status" value="1"/>
</dbReference>
<dbReference type="Gene3D" id="3.20.20.450">
    <property type="entry name" value="EAL domain"/>
    <property type="match status" value="1"/>
</dbReference>
<dbReference type="SUPFAM" id="SSF55073">
    <property type="entry name" value="Nucleotide cyclase"/>
    <property type="match status" value="1"/>
</dbReference>
<dbReference type="NCBIfam" id="TIGR00254">
    <property type="entry name" value="GGDEF"/>
    <property type="match status" value="1"/>
</dbReference>
<feature type="domain" description="GGDEF" evidence="3">
    <location>
        <begin position="163"/>
        <end position="287"/>
    </location>
</feature>
<evidence type="ECO:0000259" key="2">
    <source>
        <dbReference type="PROSITE" id="PS50883"/>
    </source>
</evidence>
<dbReference type="SMART" id="SM00052">
    <property type="entry name" value="EAL"/>
    <property type="match status" value="1"/>
</dbReference>
<dbReference type="SUPFAM" id="SSF141868">
    <property type="entry name" value="EAL domain-like"/>
    <property type="match status" value="1"/>
</dbReference>
<keyword evidence="5" id="KW-1185">Reference proteome</keyword>
<organism evidence="4 5">
    <name type="scientific">Blautia difficilis</name>
    <dbReference type="NCBI Taxonomy" id="2763027"/>
    <lineage>
        <taxon>Bacteria</taxon>
        <taxon>Bacillati</taxon>
        <taxon>Bacillota</taxon>
        <taxon>Clostridia</taxon>
        <taxon>Lachnospirales</taxon>
        <taxon>Lachnospiraceae</taxon>
        <taxon>Blautia</taxon>
    </lineage>
</organism>
<dbReference type="Gene3D" id="3.30.70.270">
    <property type="match status" value="1"/>
</dbReference>
<comment type="caution">
    <text evidence="4">The sequence shown here is derived from an EMBL/GenBank/DDBJ whole genome shotgun (WGS) entry which is preliminary data.</text>
</comment>
<proteinExistence type="predicted"/>
<dbReference type="InterPro" id="IPR001633">
    <property type="entry name" value="EAL_dom"/>
</dbReference>
<dbReference type="InterPro" id="IPR035919">
    <property type="entry name" value="EAL_sf"/>
</dbReference>
<evidence type="ECO:0000259" key="3">
    <source>
        <dbReference type="PROSITE" id="PS50887"/>
    </source>
</evidence>
<dbReference type="InterPro" id="IPR050706">
    <property type="entry name" value="Cyclic-di-GMP_PDE-like"/>
</dbReference>
<dbReference type="Gene3D" id="3.30.450.20">
    <property type="entry name" value="PAS domain"/>
    <property type="match status" value="2"/>
</dbReference>
<dbReference type="Pfam" id="PF00563">
    <property type="entry name" value="EAL"/>
    <property type="match status" value="1"/>
</dbReference>
<protein>
    <submittedName>
        <fullName evidence="4">GGDEF domain-containing protein</fullName>
    </submittedName>
</protein>
<dbReference type="PROSITE" id="PS50883">
    <property type="entry name" value="EAL"/>
    <property type="match status" value="1"/>
</dbReference>
<evidence type="ECO:0000259" key="1">
    <source>
        <dbReference type="PROSITE" id="PS50112"/>
    </source>
</evidence>
<dbReference type="CDD" id="cd01948">
    <property type="entry name" value="EAL"/>
    <property type="match status" value="1"/>
</dbReference>
<dbReference type="CDD" id="cd01949">
    <property type="entry name" value="GGDEF"/>
    <property type="match status" value="1"/>
</dbReference>